<proteinExistence type="predicted"/>
<dbReference type="PANTHER" id="PTHR31047">
    <property type="entry name" value="MEIOTICALLY UP-REGULATED GENE 157 PROTEIN"/>
    <property type="match status" value="1"/>
</dbReference>
<dbReference type="InterPro" id="IPR008928">
    <property type="entry name" value="6-hairpin_glycosidase_sf"/>
</dbReference>
<dbReference type="SUPFAM" id="SSF48208">
    <property type="entry name" value="Six-hairpin glycosidases"/>
    <property type="match status" value="1"/>
</dbReference>
<gene>
    <name evidence="1" type="ORF">K8V69_03520</name>
</gene>
<dbReference type="GO" id="GO:0005975">
    <property type="term" value="P:carbohydrate metabolic process"/>
    <property type="evidence" value="ECO:0007669"/>
    <property type="project" value="InterPro"/>
</dbReference>
<dbReference type="PANTHER" id="PTHR31047:SF0">
    <property type="entry name" value="MEIOTICALLY UP-REGULATED GENE 157 PROTEIN"/>
    <property type="match status" value="1"/>
</dbReference>
<protein>
    <submittedName>
        <fullName evidence="1">Glycoside hydrolase family 125 protein</fullName>
    </submittedName>
</protein>
<dbReference type="SMART" id="SM01149">
    <property type="entry name" value="DUF1237"/>
    <property type="match status" value="1"/>
</dbReference>
<dbReference type="InterPro" id="IPR012341">
    <property type="entry name" value="6hp_glycosidase-like_sf"/>
</dbReference>
<reference evidence="1" key="1">
    <citation type="journal article" date="2021" name="PeerJ">
        <title>Extensive microbial diversity within the chicken gut microbiome revealed by metagenomics and culture.</title>
        <authorList>
            <person name="Gilroy R."/>
            <person name="Ravi A."/>
            <person name="Getino M."/>
            <person name="Pursley I."/>
            <person name="Horton D.L."/>
            <person name="Alikhan N.F."/>
            <person name="Baker D."/>
            <person name="Gharbi K."/>
            <person name="Hall N."/>
            <person name="Watson M."/>
            <person name="Adriaenssens E.M."/>
            <person name="Foster-Nyarko E."/>
            <person name="Jarju S."/>
            <person name="Secka A."/>
            <person name="Antonio M."/>
            <person name="Oren A."/>
            <person name="Chaudhuri R.R."/>
            <person name="La Ragione R."/>
            <person name="Hildebrand F."/>
            <person name="Pallen M.J."/>
        </authorList>
    </citation>
    <scope>NUCLEOTIDE SEQUENCE</scope>
    <source>
        <strain evidence="1">CHK192-2623</strain>
    </source>
</reference>
<dbReference type="GO" id="GO:0016787">
    <property type="term" value="F:hydrolase activity"/>
    <property type="evidence" value="ECO:0007669"/>
    <property type="project" value="UniProtKB-KW"/>
</dbReference>
<dbReference type="Pfam" id="PF06824">
    <property type="entry name" value="Glyco_hydro_125"/>
    <property type="match status" value="1"/>
</dbReference>
<dbReference type="InterPro" id="IPR008313">
    <property type="entry name" value="GH125"/>
</dbReference>
<dbReference type="EMBL" id="DYYQ01000018">
    <property type="protein sequence ID" value="HJE49237.1"/>
    <property type="molecule type" value="Genomic_DNA"/>
</dbReference>
<organism evidence="1 2">
    <name type="scientific">Lactobacillus johnsonii</name>
    <dbReference type="NCBI Taxonomy" id="33959"/>
    <lineage>
        <taxon>Bacteria</taxon>
        <taxon>Bacillati</taxon>
        <taxon>Bacillota</taxon>
        <taxon>Bacilli</taxon>
        <taxon>Lactobacillales</taxon>
        <taxon>Lactobacillaceae</taxon>
        <taxon>Lactobacillus</taxon>
    </lineage>
</organism>
<dbReference type="Proteomes" id="UP000732527">
    <property type="component" value="Unassembled WGS sequence"/>
</dbReference>
<evidence type="ECO:0000313" key="1">
    <source>
        <dbReference type="EMBL" id="HJE49237.1"/>
    </source>
</evidence>
<comment type="caution">
    <text evidence="1">The sequence shown here is derived from an EMBL/GenBank/DDBJ whole genome shotgun (WGS) entry which is preliminary data.</text>
</comment>
<keyword evidence="1" id="KW-0378">Hydrolase</keyword>
<accession>A0A921JNP8</accession>
<name>A0A921JNP8_LACJH</name>
<reference evidence="1" key="2">
    <citation type="submission" date="2021-09" db="EMBL/GenBank/DDBJ databases">
        <authorList>
            <person name="Gilroy R."/>
        </authorList>
    </citation>
    <scope>NUCLEOTIDE SEQUENCE</scope>
    <source>
        <strain evidence="1">CHK192-2623</strain>
    </source>
</reference>
<dbReference type="Gene3D" id="1.50.10.10">
    <property type="match status" value="1"/>
</dbReference>
<dbReference type="PIRSF" id="PIRSF028846">
    <property type="entry name" value="UCP028846"/>
    <property type="match status" value="1"/>
</dbReference>
<dbReference type="AlphaFoldDB" id="A0A921JNP8"/>
<evidence type="ECO:0000313" key="2">
    <source>
        <dbReference type="Proteomes" id="UP000732527"/>
    </source>
</evidence>
<sequence>MKDIIDKQVKNYMNEVEAECGTKDERLYTIFNKTFLDTLQNALKVDENKNIFVLTGDIPAMWQRDSSAQLRPYLLLAKTDDNIKDIITRVVKRQFFNMNLDPYANAFNMTANNQGHQTDKAKMGPWIWERKYELDSLCYPVQLAYLLYKNTGETAQFDANFVSGIKKMLATIKTEQHHENSNYTFERDCDVPTDTLKNKGKGTPVAYTGMSWSGFRPSDDACTYGYLIPSNMFAVVVLNYIQEIFSSILDDSDIVAKAKILQNEINEGIQRYGIVEHNGKKQYAYEVDGRGNYVLMDDSNVPSLMSAPYIGYVKPTDDIYQNTRRFILSPDNPYFYIGEYWSGQGSPHTPKGNIWPIGMALVGLTQETKAEKQNLLYLMANTTNGSNMIHESFNPNDPSDFTRPWFSWANMMFCELLLSYLGHEVTL</sequence>